<dbReference type="Pfam" id="PF08734">
    <property type="entry name" value="GYD"/>
    <property type="match status" value="1"/>
</dbReference>
<name>A0A0D8JBH6_9BACT</name>
<reference evidence="1 2" key="1">
    <citation type="submission" date="2014-09" db="EMBL/GenBank/DDBJ databases">
        <title>Draft Genome Sequence of Draconibacterium sp. JN14CK-3.</title>
        <authorList>
            <person name="Dong C."/>
            <person name="Lai Q."/>
            <person name="Shao Z."/>
        </authorList>
    </citation>
    <scope>NUCLEOTIDE SEQUENCE [LARGE SCALE GENOMIC DNA]</scope>
    <source>
        <strain evidence="1 2">JN14CK-3</strain>
    </source>
</reference>
<keyword evidence="2" id="KW-1185">Reference proteome</keyword>
<comment type="caution">
    <text evidence="1">The sequence shown here is derived from an EMBL/GenBank/DDBJ whole genome shotgun (WGS) entry which is preliminary data.</text>
</comment>
<sequence>MAKYLVCGNYIGEGMRGLMKEGGSSRRSEIEKLVASLGGNVECVYYAFGDYDIYGIFDMPDSAGMAAFSLQAASSGLVTVSSIPLLTPEEIDEAAKRTGVYRAPGVDWLP</sequence>
<dbReference type="Proteomes" id="UP000032544">
    <property type="component" value="Unassembled WGS sequence"/>
</dbReference>
<gene>
    <name evidence="1" type="ORF">LH29_01595</name>
</gene>
<evidence type="ECO:0000313" key="2">
    <source>
        <dbReference type="Proteomes" id="UP000032544"/>
    </source>
</evidence>
<organism evidence="1 2">
    <name type="scientific">Draconibacterium sediminis</name>
    <dbReference type="NCBI Taxonomy" id="1544798"/>
    <lineage>
        <taxon>Bacteria</taxon>
        <taxon>Pseudomonadati</taxon>
        <taxon>Bacteroidota</taxon>
        <taxon>Bacteroidia</taxon>
        <taxon>Marinilabiliales</taxon>
        <taxon>Prolixibacteraceae</taxon>
        <taxon>Draconibacterium</taxon>
    </lineage>
</organism>
<dbReference type="RefSeq" id="WP_045025801.1">
    <property type="nucleotide sequence ID" value="NZ_JRHC01000001.1"/>
</dbReference>
<dbReference type="AlphaFoldDB" id="A0A0D8JBH6"/>
<dbReference type="OrthoDB" id="165683at2"/>
<accession>A0A0D8JBH6</accession>
<proteinExistence type="predicted"/>
<dbReference type="InterPro" id="IPR014845">
    <property type="entry name" value="GYD/TTHA1554"/>
</dbReference>
<evidence type="ECO:0000313" key="1">
    <source>
        <dbReference type="EMBL" id="KJF44242.1"/>
    </source>
</evidence>
<protein>
    <submittedName>
        <fullName evidence="1">GYD domain protein</fullName>
    </submittedName>
</protein>
<dbReference type="EMBL" id="JRHC01000001">
    <property type="protein sequence ID" value="KJF44242.1"/>
    <property type="molecule type" value="Genomic_DNA"/>
</dbReference>